<protein>
    <submittedName>
        <fullName evidence="2">NAD(P)-dependent oxidoreductase</fullName>
    </submittedName>
</protein>
<dbReference type="SUPFAM" id="SSF51735">
    <property type="entry name" value="NAD(P)-binding Rossmann-fold domains"/>
    <property type="match status" value="1"/>
</dbReference>
<dbReference type="Gene3D" id="3.40.50.720">
    <property type="entry name" value="NAD(P)-binding Rossmann-like Domain"/>
    <property type="match status" value="1"/>
</dbReference>
<dbReference type="RefSeq" id="WP_321561342.1">
    <property type="nucleotide sequence ID" value="NZ_CP139558.1"/>
</dbReference>
<accession>A0ABZ0TIZ9</accession>
<sequence>MKLALIGATGNVGQTILNEALQRGYDVTAIARNPEKLNIINDKLTLKAVDIFDIDSLAAVLAGHDAVVSSYNSGWTNPNIYDDFIAGSEAIQKAVKQSGVKRLLVIGGAGSLEIAPGVQLVDSPDFPAAYKPGASAARDYLNILKQEQDLDWTFLSPAINMHPDAHGEPTRKFRLGTDQPVFNEKGENFILIEDLAVAIINELENNQFIKRRFTVGY</sequence>
<dbReference type="PANTHER" id="PTHR43355:SF2">
    <property type="entry name" value="FLAVIN REDUCTASE (NADPH)"/>
    <property type="match status" value="1"/>
</dbReference>
<evidence type="ECO:0000313" key="3">
    <source>
        <dbReference type="Proteomes" id="UP001324380"/>
    </source>
</evidence>
<dbReference type="PANTHER" id="PTHR43355">
    <property type="entry name" value="FLAVIN REDUCTASE (NADPH)"/>
    <property type="match status" value="1"/>
</dbReference>
<evidence type="ECO:0000313" key="2">
    <source>
        <dbReference type="EMBL" id="WPU92178.1"/>
    </source>
</evidence>
<dbReference type="InterPro" id="IPR036291">
    <property type="entry name" value="NAD(P)-bd_dom_sf"/>
</dbReference>
<dbReference type="CDD" id="cd05244">
    <property type="entry name" value="BVR-B_like_SDR_a"/>
    <property type="match status" value="1"/>
</dbReference>
<dbReference type="Pfam" id="PF13460">
    <property type="entry name" value="NAD_binding_10"/>
    <property type="match status" value="1"/>
</dbReference>
<dbReference type="EMBL" id="CP139558">
    <property type="protein sequence ID" value="WPU92178.1"/>
    <property type="molecule type" value="Genomic_DNA"/>
</dbReference>
<dbReference type="InterPro" id="IPR016040">
    <property type="entry name" value="NAD(P)-bd_dom"/>
</dbReference>
<dbReference type="InterPro" id="IPR051606">
    <property type="entry name" value="Polyketide_Oxido-like"/>
</dbReference>
<gene>
    <name evidence="2" type="ORF">SNE25_22920</name>
</gene>
<dbReference type="Proteomes" id="UP001324380">
    <property type="component" value="Chromosome"/>
</dbReference>
<name>A0ABZ0TIZ9_9SPHI</name>
<proteinExistence type="predicted"/>
<evidence type="ECO:0000259" key="1">
    <source>
        <dbReference type="Pfam" id="PF13460"/>
    </source>
</evidence>
<keyword evidence="3" id="KW-1185">Reference proteome</keyword>
<feature type="domain" description="NAD(P)-binding" evidence="1">
    <location>
        <begin position="7"/>
        <end position="182"/>
    </location>
</feature>
<organism evidence="2 3">
    <name type="scientific">Mucilaginibacter sabulilitoris</name>
    <dbReference type="NCBI Taxonomy" id="1173583"/>
    <lineage>
        <taxon>Bacteria</taxon>
        <taxon>Pseudomonadati</taxon>
        <taxon>Bacteroidota</taxon>
        <taxon>Sphingobacteriia</taxon>
        <taxon>Sphingobacteriales</taxon>
        <taxon>Sphingobacteriaceae</taxon>
        <taxon>Mucilaginibacter</taxon>
    </lineage>
</organism>
<reference evidence="2 3" key="1">
    <citation type="submission" date="2023-11" db="EMBL/GenBank/DDBJ databases">
        <title>Analysis of the Genomes of Mucilaginibacter gossypii cycad 4 and M. sabulilitoris SNA2: microbes with the potential for plant growth promotion.</title>
        <authorList>
            <person name="Hirsch A.M."/>
            <person name="Humm E."/>
            <person name="Rubbi M."/>
            <person name="Del Vecchio G."/>
            <person name="Ha S.M."/>
            <person name="Pellegrini M."/>
            <person name="Gunsalus R.P."/>
        </authorList>
    </citation>
    <scope>NUCLEOTIDE SEQUENCE [LARGE SCALE GENOMIC DNA]</scope>
    <source>
        <strain evidence="2 3">SNA2</strain>
    </source>
</reference>